<sequence length="118" mass="14329">MFSVNVHTISEHLKNIFEPQELNKNSVIRIFGITASDGKNYNTQFYHLDAMITVGYRVNSKRATQFQKWATQMLRDFAMRDYIIDKKRLENRLTFKEGYFEHLRTEIRKFRLSKRHFY</sequence>
<dbReference type="InterPro" id="IPR011204">
    <property type="entry name" value="Virulence_RhuM-like"/>
</dbReference>
<name>A0ABV2HFH4_9HYPH</name>
<accession>A0ABV2HFH4</accession>
<comment type="caution">
    <text evidence="1">The sequence shown here is derived from an EMBL/GenBank/DDBJ whole genome shotgun (WGS) entry which is preliminary data.</text>
</comment>
<dbReference type="PANTHER" id="PTHR35810">
    <property type="entry name" value="CYTOPLASMIC PROTEIN-RELATED"/>
    <property type="match status" value="1"/>
</dbReference>
<dbReference type="PANTHER" id="PTHR35810:SF1">
    <property type="entry name" value="CYTOPLASMIC PROTEIN"/>
    <property type="match status" value="1"/>
</dbReference>
<protein>
    <recommendedName>
        <fullName evidence="3">Virulence protein</fullName>
    </recommendedName>
</protein>
<dbReference type="EMBL" id="JBEPLI010000002">
    <property type="protein sequence ID" value="MET3589303.1"/>
    <property type="molecule type" value="Genomic_DNA"/>
</dbReference>
<dbReference type="RefSeq" id="WP_354188744.1">
    <property type="nucleotide sequence ID" value="NZ_JBEPLI010000002.1"/>
</dbReference>
<proteinExistence type="predicted"/>
<gene>
    <name evidence="1" type="ORF">ABID23_000380</name>
</gene>
<dbReference type="Proteomes" id="UP001549086">
    <property type="component" value="Unassembled WGS sequence"/>
</dbReference>
<reference evidence="1 2" key="1">
    <citation type="submission" date="2024-06" db="EMBL/GenBank/DDBJ databases">
        <title>Genomic Encyclopedia of Type Strains, Phase IV (KMG-IV): sequencing the most valuable type-strain genomes for metagenomic binning, comparative biology and taxonomic classification.</title>
        <authorList>
            <person name="Goeker M."/>
        </authorList>
    </citation>
    <scope>NUCLEOTIDE SEQUENCE [LARGE SCALE GENOMIC DNA]</scope>
    <source>
        <strain evidence="1 2">DSM 23649</strain>
    </source>
</reference>
<evidence type="ECO:0000313" key="2">
    <source>
        <dbReference type="Proteomes" id="UP001549086"/>
    </source>
</evidence>
<evidence type="ECO:0000313" key="1">
    <source>
        <dbReference type="EMBL" id="MET3589303.1"/>
    </source>
</evidence>
<evidence type="ECO:0008006" key="3">
    <source>
        <dbReference type="Google" id="ProtNLM"/>
    </source>
</evidence>
<keyword evidence="2" id="KW-1185">Reference proteome</keyword>
<dbReference type="Pfam" id="PF13310">
    <property type="entry name" value="Virulence_RhuM"/>
    <property type="match status" value="1"/>
</dbReference>
<organism evidence="1 2">
    <name type="scientific">Bartonella silvatica</name>
    <dbReference type="NCBI Taxonomy" id="357760"/>
    <lineage>
        <taxon>Bacteria</taxon>
        <taxon>Pseudomonadati</taxon>
        <taxon>Pseudomonadota</taxon>
        <taxon>Alphaproteobacteria</taxon>
        <taxon>Hyphomicrobiales</taxon>
        <taxon>Bartonellaceae</taxon>
        <taxon>Bartonella</taxon>
    </lineage>
</organism>